<dbReference type="Proteomes" id="UP000027195">
    <property type="component" value="Unassembled WGS sequence"/>
</dbReference>
<keyword evidence="2" id="KW-1185">Reference proteome</keyword>
<dbReference type="InParanoid" id="A0A067M4A4"/>
<name>A0A067M4A4_BOTB1</name>
<dbReference type="EMBL" id="KL198066">
    <property type="protein sequence ID" value="KDQ10618.1"/>
    <property type="molecule type" value="Genomic_DNA"/>
</dbReference>
<evidence type="ECO:0000313" key="2">
    <source>
        <dbReference type="Proteomes" id="UP000027195"/>
    </source>
</evidence>
<dbReference type="HOGENOM" id="CLU_1115605_0_0_1"/>
<dbReference type="AlphaFoldDB" id="A0A067M4A4"/>
<sequence length="249" mass="28352">MQTVFSCLCATKSAHIHEQPIELTTFVREVRQDFCGMALRSTFGIRVVPLVTRRAPALHLSSAPGLRTVPLKARRAPGPHLSLGKCDILHMHSQAILNAINMSGADIEGLDRVKDRFITLMEEVFFSIRYWANLDCYETLIHQFDIDLTVKERLRRLDACFAELSVASSMGPQWAISFASAQEDGMHILQRALERQQNPEKWRNAYEKLLDNILKRLQIVCILLPLQFRLTPLFLIAAQSAKIQSRARE</sequence>
<proteinExistence type="predicted"/>
<accession>A0A067M4A4</accession>
<reference evidence="2" key="1">
    <citation type="journal article" date="2014" name="Proc. Natl. Acad. Sci. U.S.A.">
        <title>Extensive sampling of basidiomycete genomes demonstrates inadequacy of the white-rot/brown-rot paradigm for wood decay fungi.</title>
        <authorList>
            <person name="Riley R."/>
            <person name="Salamov A.A."/>
            <person name="Brown D.W."/>
            <person name="Nagy L.G."/>
            <person name="Floudas D."/>
            <person name="Held B.W."/>
            <person name="Levasseur A."/>
            <person name="Lombard V."/>
            <person name="Morin E."/>
            <person name="Otillar R."/>
            <person name="Lindquist E.A."/>
            <person name="Sun H."/>
            <person name="LaButti K.M."/>
            <person name="Schmutz J."/>
            <person name="Jabbour D."/>
            <person name="Luo H."/>
            <person name="Baker S.E."/>
            <person name="Pisabarro A.G."/>
            <person name="Walton J.D."/>
            <person name="Blanchette R.A."/>
            <person name="Henrissat B."/>
            <person name="Martin F."/>
            <person name="Cullen D."/>
            <person name="Hibbett D.S."/>
            <person name="Grigoriev I.V."/>
        </authorList>
    </citation>
    <scope>NUCLEOTIDE SEQUENCE [LARGE SCALE GENOMIC DNA]</scope>
    <source>
        <strain evidence="2">FD-172 SS1</strain>
    </source>
</reference>
<protein>
    <submittedName>
        <fullName evidence="1">Uncharacterized protein</fullName>
    </submittedName>
</protein>
<organism evidence="1 2">
    <name type="scientific">Botryobasidium botryosum (strain FD-172 SS1)</name>
    <dbReference type="NCBI Taxonomy" id="930990"/>
    <lineage>
        <taxon>Eukaryota</taxon>
        <taxon>Fungi</taxon>
        <taxon>Dikarya</taxon>
        <taxon>Basidiomycota</taxon>
        <taxon>Agaricomycotina</taxon>
        <taxon>Agaricomycetes</taxon>
        <taxon>Cantharellales</taxon>
        <taxon>Botryobasidiaceae</taxon>
        <taxon>Botryobasidium</taxon>
    </lineage>
</organism>
<evidence type="ECO:0000313" key="1">
    <source>
        <dbReference type="EMBL" id="KDQ10618.1"/>
    </source>
</evidence>
<gene>
    <name evidence="1" type="ORF">BOTBODRAFT_491413</name>
</gene>